<dbReference type="InterPro" id="IPR000888">
    <property type="entry name" value="RmlC-like"/>
</dbReference>
<dbReference type="GO" id="GO:0000271">
    <property type="term" value="P:polysaccharide biosynthetic process"/>
    <property type="evidence" value="ECO:0007669"/>
    <property type="project" value="TreeGrafter"/>
</dbReference>
<dbReference type="Pfam" id="PF00908">
    <property type="entry name" value="dTDP_sugar_isom"/>
    <property type="match status" value="1"/>
</dbReference>
<comment type="subunit">
    <text evidence="3">Homodimer.</text>
</comment>
<evidence type="ECO:0000313" key="5">
    <source>
        <dbReference type="Proteomes" id="UP000231343"/>
    </source>
</evidence>
<gene>
    <name evidence="4" type="primary">rfbC</name>
    <name evidence="4" type="ORF">COT42_04615</name>
</gene>
<feature type="site" description="Participates in a stacking interaction with the thymidine ring of dTDP-4-oxo-6-deoxyglucose" evidence="2">
    <location>
        <position position="140"/>
    </location>
</feature>
<dbReference type="AlphaFoldDB" id="A0A2H0XZZ5"/>
<dbReference type="PANTHER" id="PTHR21047:SF2">
    <property type="entry name" value="THYMIDINE DIPHOSPHO-4-KETO-RHAMNOSE 3,5-EPIMERASE"/>
    <property type="match status" value="1"/>
</dbReference>
<dbReference type="InterPro" id="IPR014710">
    <property type="entry name" value="RmlC-like_jellyroll"/>
</dbReference>
<keyword evidence="3" id="KW-0413">Isomerase</keyword>
<feature type="active site" description="Proton donor" evidence="1">
    <location>
        <position position="134"/>
    </location>
</feature>
<evidence type="ECO:0000256" key="2">
    <source>
        <dbReference type="PIRSR" id="PIRSR600888-3"/>
    </source>
</evidence>
<dbReference type="UniPathway" id="UPA00124"/>
<dbReference type="CDD" id="cd00438">
    <property type="entry name" value="cupin_RmlC"/>
    <property type="match status" value="1"/>
</dbReference>
<feature type="active site" description="Proton acceptor" evidence="1">
    <location>
        <position position="64"/>
    </location>
</feature>
<dbReference type="Gene3D" id="2.60.120.10">
    <property type="entry name" value="Jelly Rolls"/>
    <property type="match status" value="1"/>
</dbReference>
<dbReference type="GO" id="GO:0008830">
    <property type="term" value="F:dTDP-4-dehydrorhamnose 3,5-epimerase activity"/>
    <property type="evidence" value="ECO:0007669"/>
    <property type="project" value="UniProtKB-UniRule"/>
</dbReference>
<comment type="catalytic activity">
    <reaction evidence="3">
        <text>dTDP-4-dehydro-6-deoxy-alpha-D-glucose = dTDP-4-dehydro-beta-L-rhamnose</text>
        <dbReference type="Rhea" id="RHEA:16969"/>
        <dbReference type="ChEBI" id="CHEBI:57649"/>
        <dbReference type="ChEBI" id="CHEBI:62830"/>
        <dbReference type="EC" id="5.1.3.13"/>
    </reaction>
</comment>
<dbReference type="PANTHER" id="PTHR21047">
    <property type="entry name" value="DTDP-6-DEOXY-D-GLUCOSE-3,5 EPIMERASE"/>
    <property type="match status" value="1"/>
</dbReference>
<name>A0A2H0XZZ5_UNCSA</name>
<comment type="pathway">
    <text evidence="3">Carbohydrate biosynthesis; dTDP-L-rhamnose biosynthesis.</text>
</comment>
<dbReference type="InterPro" id="IPR011051">
    <property type="entry name" value="RmlC_Cupin_sf"/>
</dbReference>
<dbReference type="NCBIfam" id="TIGR01221">
    <property type="entry name" value="rmlC"/>
    <property type="match status" value="1"/>
</dbReference>
<dbReference type="Proteomes" id="UP000231343">
    <property type="component" value="Unassembled WGS sequence"/>
</dbReference>
<organism evidence="4 5">
    <name type="scientific">Candidatus Saganbacteria bacterium CG08_land_8_20_14_0_20_45_16</name>
    <dbReference type="NCBI Taxonomy" id="2014293"/>
    <lineage>
        <taxon>Bacteria</taxon>
        <taxon>Bacillati</taxon>
        <taxon>Saganbacteria</taxon>
    </lineage>
</organism>
<comment type="similarity">
    <text evidence="3">Belongs to the dTDP-4-dehydrorhamnose 3,5-epimerase family.</text>
</comment>
<accession>A0A2H0XZZ5</accession>
<dbReference type="EMBL" id="PEYM01000075">
    <property type="protein sequence ID" value="PIS29748.1"/>
    <property type="molecule type" value="Genomic_DNA"/>
</dbReference>
<dbReference type="GO" id="GO:0005829">
    <property type="term" value="C:cytosol"/>
    <property type="evidence" value="ECO:0007669"/>
    <property type="project" value="TreeGrafter"/>
</dbReference>
<evidence type="ECO:0000256" key="3">
    <source>
        <dbReference type="RuleBase" id="RU364069"/>
    </source>
</evidence>
<reference evidence="4 5" key="1">
    <citation type="submission" date="2017-09" db="EMBL/GenBank/DDBJ databases">
        <title>Depth-based differentiation of microbial function through sediment-hosted aquifers and enrichment of novel symbionts in the deep terrestrial subsurface.</title>
        <authorList>
            <person name="Probst A.J."/>
            <person name="Ladd B."/>
            <person name="Jarett J.K."/>
            <person name="Geller-Mcgrath D.E."/>
            <person name="Sieber C.M."/>
            <person name="Emerson J.B."/>
            <person name="Anantharaman K."/>
            <person name="Thomas B.C."/>
            <person name="Malmstrom R."/>
            <person name="Stieglmeier M."/>
            <person name="Klingl A."/>
            <person name="Woyke T."/>
            <person name="Ryan C.M."/>
            <person name="Banfield J.F."/>
        </authorList>
    </citation>
    <scope>NUCLEOTIDE SEQUENCE [LARGE SCALE GENOMIC DNA]</scope>
    <source>
        <strain evidence="4">CG08_land_8_20_14_0_20_45_16</strain>
    </source>
</reference>
<proteinExistence type="inferred from homology"/>
<comment type="caution">
    <text evidence="4">The sequence shown here is derived from an EMBL/GenBank/DDBJ whole genome shotgun (WGS) entry which is preliminary data.</text>
</comment>
<dbReference type="GO" id="GO:0019305">
    <property type="term" value="P:dTDP-rhamnose biosynthetic process"/>
    <property type="evidence" value="ECO:0007669"/>
    <property type="project" value="UniProtKB-UniRule"/>
</dbReference>
<dbReference type="EC" id="5.1.3.13" evidence="3"/>
<sequence length="194" mass="21850">MGQLKFNKVEILGILVIEPRVFKDERGFFMESYNIDNFKEAGFTAPFVQDNHSLSNKGVLRGLHYQNHPSPMGKLVKCVKGKIFDVGVDIRKGSPTFGSWYGEVLSGENMKMIYFPPGFAHGFLCLEDDTHVWYKCTGVYSGTNESAIIWNDPDINVAWPLNEVGGEPILSPKDKVHPQLKNAVNNHKWGEADF</sequence>
<evidence type="ECO:0000256" key="1">
    <source>
        <dbReference type="PIRSR" id="PIRSR600888-1"/>
    </source>
</evidence>
<protein>
    <recommendedName>
        <fullName evidence="3">dTDP-4-dehydrorhamnose 3,5-epimerase</fullName>
        <ecNumber evidence="3">5.1.3.13</ecNumber>
    </recommendedName>
    <alternativeName>
        <fullName evidence="3">Thymidine diphospho-4-keto-rhamnose 3,5-epimerase</fullName>
    </alternativeName>
</protein>
<dbReference type="SUPFAM" id="SSF51182">
    <property type="entry name" value="RmlC-like cupins"/>
    <property type="match status" value="1"/>
</dbReference>
<comment type="function">
    <text evidence="3">Catalyzes the epimerization of the C3' and C5'positions of dTDP-6-deoxy-D-xylo-4-hexulose, forming dTDP-6-deoxy-L-lyxo-4-hexulose.</text>
</comment>
<evidence type="ECO:0000313" key="4">
    <source>
        <dbReference type="EMBL" id="PIS29748.1"/>
    </source>
</evidence>